<sequence length="362" mass="39842">MAKISVLFCFIILFALGFVDCHKAQEKIGVYELKNGNISAKFTNWGASLVSLIVPDKNGQMADVVLGYDSIKDYINSSSPFGAIVGRVANRIKGAQFTLNGNLHKLVANEGHNTIHGGSRGFSRVVWRVVRYQKEGSHPYIQFSYRSFDGEQGFPGDLVVNVNYMLVGHDTMIVTLKANALNKPTPVNLAQQTYWNLGGHNSGNILSHKIQIFGSHITPVDRQLIPTGKIVPITGTPYDFLKPHTIGSRIKKLSNGYDINYVLNGGKGNKLRRAAVVHHKKSGRVLELSTTAPGLQFFTSNWNKDFKGKGGYIYKPHAGLCLETQGFPDAVNHPNFPSQIVRKGKPYSHSMLIKFSTTSPSA</sequence>
<evidence type="ECO:0000313" key="9">
    <source>
        <dbReference type="EMBL" id="KAK7860572.1"/>
    </source>
</evidence>
<dbReference type="NCBIfam" id="NF008277">
    <property type="entry name" value="PRK11055.1"/>
    <property type="match status" value="1"/>
</dbReference>
<accession>A0AAW0MAQ7</accession>
<dbReference type="PANTHER" id="PTHR10091">
    <property type="entry name" value="ALDOSE-1-EPIMERASE"/>
    <property type="match status" value="1"/>
</dbReference>
<evidence type="ECO:0000256" key="2">
    <source>
        <dbReference type="ARBA" id="ARBA00006206"/>
    </source>
</evidence>
<dbReference type="InterPro" id="IPR014718">
    <property type="entry name" value="GH-type_carb-bd"/>
</dbReference>
<reference evidence="9" key="1">
    <citation type="submission" date="2017-12" db="EMBL/GenBank/DDBJ databases">
        <authorList>
            <person name="Barbosa P."/>
            <person name="Usie A."/>
            <person name="Ramos A.M."/>
        </authorList>
    </citation>
    <scope>NUCLEOTIDE SEQUENCE</scope>
    <source>
        <strain evidence="9">HL8</strain>
        <tissue evidence="9">Leaves</tissue>
    </source>
</reference>
<dbReference type="InterPro" id="IPR011013">
    <property type="entry name" value="Gal_mutarotase_sf_dom"/>
</dbReference>
<dbReference type="InterPro" id="IPR015443">
    <property type="entry name" value="Aldose_1-epimerase"/>
</dbReference>
<organism evidence="9">
    <name type="scientific">Quercus suber</name>
    <name type="common">Cork oak</name>
    <dbReference type="NCBI Taxonomy" id="58331"/>
    <lineage>
        <taxon>Eukaryota</taxon>
        <taxon>Viridiplantae</taxon>
        <taxon>Streptophyta</taxon>
        <taxon>Embryophyta</taxon>
        <taxon>Tracheophyta</taxon>
        <taxon>Spermatophyta</taxon>
        <taxon>Magnoliopsida</taxon>
        <taxon>eudicotyledons</taxon>
        <taxon>Gunneridae</taxon>
        <taxon>Pentapetalae</taxon>
        <taxon>rosids</taxon>
        <taxon>fabids</taxon>
        <taxon>Fagales</taxon>
        <taxon>Fagaceae</taxon>
        <taxon>Quercus</taxon>
    </lineage>
</organism>
<dbReference type="AlphaFoldDB" id="A0AAW0MAQ7"/>
<reference evidence="9" key="3">
    <citation type="submission" date="2023-07" db="EMBL/GenBank/DDBJ databases">
        <title>An improved reference 1 genome and first organelle genomes of Quercus suber.</title>
        <authorList>
            <consortium name="Genosuber Consortium"/>
            <person name="Usie A."/>
            <person name="Serra O."/>
            <person name="Barros P."/>
        </authorList>
    </citation>
    <scope>NUCLEOTIDE SEQUENCE</scope>
    <source>
        <strain evidence="9">HL8</strain>
        <tissue evidence="9">Leaves</tissue>
    </source>
</reference>
<protein>
    <recommendedName>
        <fullName evidence="5">Aldose 1-epimerase</fullName>
        <ecNumber evidence="5">5.1.3.3</ecNumber>
    </recommendedName>
</protein>
<feature type="binding site" evidence="6">
    <location>
        <position position="258"/>
    </location>
    <ligand>
        <name>beta-D-galactose</name>
        <dbReference type="ChEBI" id="CHEBI:27667"/>
    </ligand>
</feature>
<evidence type="ECO:0000256" key="7">
    <source>
        <dbReference type="PIRSR" id="PIRSR005096-3"/>
    </source>
</evidence>
<evidence type="ECO:0000256" key="5">
    <source>
        <dbReference type="PIRNR" id="PIRNR005096"/>
    </source>
</evidence>
<evidence type="ECO:0000256" key="8">
    <source>
        <dbReference type="SAM" id="SignalP"/>
    </source>
</evidence>
<gene>
    <name evidence="9" type="primary">GALM_5</name>
    <name evidence="9" type="ORF">CFP56_036782</name>
</gene>
<comment type="pathway">
    <text evidence="1 5">Carbohydrate metabolism; hexose metabolism.</text>
</comment>
<dbReference type="Gene3D" id="2.70.98.10">
    <property type="match status" value="1"/>
</dbReference>
<dbReference type="GO" id="GO:0006006">
    <property type="term" value="P:glucose metabolic process"/>
    <property type="evidence" value="ECO:0007669"/>
    <property type="project" value="TreeGrafter"/>
</dbReference>
<dbReference type="CDD" id="cd09019">
    <property type="entry name" value="galactose_mutarotase_like"/>
    <property type="match status" value="1"/>
</dbReference>
<proteinExistence type="inferred from homology"/>
<feature type="signal peptide" evidence="8">
    <location>
        <begin position="1"/>
        <end position="21"/>
    </location>
</feature>
<dbReference type="PANTHER" id="PTHR10091:SF0">
    <property type="entry name" value="GALACTOSE MUTAROTASE"/>
    <property type="match status" value="1"/>
</dbReference>
<dbReference type="PIRSF" id="PIRSF005096">
    <property type="entry name" value="GALM"/>
    <property type="match status" value="1"/>
</dbReference>
<comment type="similarity">
    <text evidence="2 5">Belongs to the aldose epimerase family.</text>
</comment>
<evidence type="ECO:0000256" key="1">
    <source>
        <dbReference type="ARBA" id="ARBA00005028"/>
    </source>
</evidence>
<feature type="binding site" evidence="7">
    <location>
        <begin position="90"/>
        <end position="91"/>
    </location>
    <ligand>
        <name>beta-D-galactose</name>
        <dbReference type="ChEBI" id="CHEBI:27667"/>
    </ligand>
</feature>
<reference evidence="9" key="2">
    <citation type="journal article" date="2018" name="Sci. Data">
        <title>The draft genome sequence of cork oak.</title>
        <authorList>
            <person name="Ramos A.M."/>
            <person name="Usie A."/>
            <person name="Barbosa P."/>
            <person name="Barros P.M."/>
            <person name="Capote T."/>
            <person name="Chaves I."/>
            <person name="Simoes F."/>
            <person name="Abreu I."/>
            <person name="Carrasquinho I."/>
            <person name="Faro C."/>
            <person name="Guimaraes J.B."/>
            <person name="Mendonca D."/>
            <person name="Nobrega F."/>
            <person name="Rodrigues L."/>
            <person name="Saibo N.J.M."/>
            <person name="Varela M.C."/>
            <person name="Egas C."/>
            <person name="Matos J."/>
            <person name="Miguel C.M."/>
            <person name="Oliveira M.M."/>
            <person name="Ricardo C.P."/>
            <person name="Goncalves S."/>
        </authorList>
    </citation>
    <scope>NUCLEOTIDE SEQUENCE [LARGE SCALE GENOMIC DNA]</scope>
    <source>
        <strain evidence="9">HL8</strain>
    </source>
</reference>
<dbReference type="EC" id="5.1.3.3" evidence="5"/>
<dbReference type="GO" id="GO:0033499">
    <property type="term" value="P:galactose catabolic process via UDP-galactose, Leloir pathway"/>
    <property type="evidence" value="ECO:0007669"/>
    <property type="project" value="TreeGrafter"/>
</dbReference>
<evidence type="ECO:0000256" key="4">
    <source>
        <dbReference type="ARBA" id="ARBA00023277"/>
    </source>
</evidence>
<dbReference type="InterPro" id="IPR047215">
    <property type="entry name" value="Galactose_mutarotase-like"/>
</dbReference>
<keyword evidence="4 5" id="KW-0119">Carbohydrate metabolism</keyword>
<dbReference type="EMBL" id="PKMF04000006">
    <property type="protein sequence ID" value="KAK7860572.1"/>
    <property type="molecule type" value="Genomic_DNA"/>
</dbReference>
<dbReference type="InterPro" id="IPR008183">
    <property type="entry name" value="Aldose_1/G6P_1-epimerase"/>
</dbReference>
<dbReference type="GO" id="GO:0004034">
    <property type="term" value="F:aldose 1-epimerase activity"/>
    <property type="evidence" value="ECO:0007669"/>
    <property type="project" value="UniProtKB-EC"/>
</dbReference>
<keyword evidence="3 5" id="KW-0413">Isomerase</keyword>
<name>A0AAW0MAQ7_QUESU</name>
<evidence type="ECO:0000256" key="6">
    <source>
        <dbReference type="PIRSR" id="PIRSR005096-2"/>
    </source>
</evidence>
<dbReference type="Pfam" id="PF01263">
    <property type="entry name" value="Aldose_epim"/>
    <property type="match status" value="1"/>
</dbReference>
<dbReference type="SUPFAM" id="SSF74650">
    <property type="entry name" value="Galactose mutarotase-like"/>
    <property type="match status" value="1"/>
</dbReference>
<evidence type="ECO:0000256" key="3">
    <source>
        <dbReference type="ARBA" id="ARBA00023235"/>
    </source>
</evidence>
<keyword evidence="8" id="KW-0732">Signal</keyword>
<comment type="caution">
    <text evidence="9">The sequence shown here is derived from an EMBL/GenBank/DDBJ whole genome shotgun (WGS) entry which is preliminary data.</text>
</comment>
<feature type="chain" id="PRO_5043878038" description="Aldose 1-epimerase" evidence="8">
    <location>
        <begin position="22"/>
        <end position="362"/>
    </location>
</feature>
<dbReference type="GO" id="GO:0030246">
    <property type="term" value="F:carbohydrate binding"/>
    <property type="evidence" value="ECO:0007669"/>
    <property type="project" value="InterPro"/>
</dbReference>
<comment type="catalytic activity">
    <reaction evidence="5">
        <text>alpha-D-glucose = beta-D-glucose</text>
        <dbReference type="Rhea" id="RHEA:10264"/>
        <dbReference type="ChEBI" id="CHEBI:15903"/>
        <dbReference type="ChEBI" id="CHEBI:17925"/>
        <dbReference type="EC" id="5.1.3.3"/>
    </reaction>
</comment>